<gene>
    <name evidence="1" type="ordered locus">EUBELI_20160</name>
</gene>
<organism evidence="1 2">
    <name type="scientific">Lachnospira eligens (strain ATCC 27750 / DSM 3376 / VPI C15-48 / C15-B4)</name>
    <name type="common">Eubacterium eligens</name>
    <dbReference type="NCBI Taxonomy" id="515620"/>
    <lineage>
        <taxon>Bacteria</taxon>
        <taxon>Bacillati</taxon>
        <taxon>Bacillota</taxon>
        <taxon>Clostridia</taxon>
        <taxon>Lachnospirales</taxon>
        <taxon>Lachnospiraceae</taxon>
        <taxon>Lachnospira</taxon>
    </lineage>
</organism>
<evidence type="ECO:0000313" key="2">
    <source>
        <dbReference type="Proteomes" id="UP000001476"/>
    </source>
</evidence>
<accession>C4Z7M8</accession>
<dbReference type="AlphaFoldDB" id="C4Z7M8"/>
<reference evidence="1 2" key="1">
    <citation type="journal article" date="2009" name="Proc. Natl. Acad. Sci. U.S.A.">
        <title>Characterizing a model human gut microbiota composed of members of its two dominant bacterial phyla.</title>
        <authorList>
            <person name="Mahowald M.A."/>
            <person name="Rey F.E."/>
            <person name="Seedorf H."/>
            <person name="Turnbaugh P.J."/>
            <person name="Fulton R.S."/>
            <person name="Wollam A."/>
            <person name="Shah N."/>
            <person name="Wang C."/>
            <person name="Magrini V."/>
            <person name="Wilson R.K."/>
            <person name="Cantarel B.L."/>
            <person name="Coutinho P.M."/>
            <person name="Henrissat B."/>
            <person name="Crock L.W."/>
            <person name="Russell A."/>
            <person name="Verberkmoes N.C."/>
            <person name="Hettich R.L."/>
            <person name="Gordon J.I."/>
        </authorList>
    </citation>
    <scope>NUCLEOTIDE SEQUENCE [LARGE SCALE GENOMIC DNA]</scope>
    <source>
        <strain evidence="2">ATCC 27750 / DSM 3376 / VPI C15-48 / C15-B4</strain>
        <plasmid evidence="1">unnamed</plasmid>
    </source>
</reference>
<dbReference type="EMBL" id="CP001106">
    <property type="protein sequence ID" value="ACR73306.1"/>
    <property type="molecule type" value="Genomic_DNA"/>
</dbReference>
<evidence type="ECO:0000313" key="1">
    <source>
        <dbReference type="EMBL" id="ACR73306.1"/>
    </source>
</evidence>
<keyword evidence="1" id="KW-0614">Plasmid</keyword>
<keyword evidence="2" id="KW-1185">Reference proteome</keyword>
<sequence>MLHWSYTPEQKEEVKKALAAGVPKATILTYFYPEVTVEKMSSYRNKH</sequence>
<dbReference type="HOGENOM" id="CLU_3168198_0_0_9"/>
<geneLocation type="plasmid" evidence="2">
    <name>pEubeli2</name>
</geneLocation>
<name>C4Z7M8_LACE2</name>
<dbReference type="eggNOG" id="COG3505">
    <property type="taxonomic scope" value="Bacteria"/>
</dbReference>
<dbReference type="KEGG" id="eel:EUBELI_20160"/>
<protein>
    <submittedName>
        <fullName evidence="1">Uncharacterized protein</fullName>
    </submittedName>
</protein>
<proteinExistence type="predicted"/>
<dbReference type="Proteomes" id="UP000001476">
    <property type="component" value="Plasmid pEubeli2"/>
</dbReference>